<dbReference type="EMBL" id="BALG01000088">
    <property type="protein sequence ID" value="GAC42341.1"/>
    <property type="molecule type" value="Genomic_DNA"/>
</dbReference>
<reference evidence="2 3" key="1">
    <citation type="submission" date="2012-10" db="EMBL/GenBank/DDBJ databases">
        <title>Draft Genome Sequence of Paenibacillus popilliae ATCC 14706T.</title>
        <authorList>
            <person name="Iiyama K."/>
            <person name="Mori K."/>
            <person name="Mon H."/>
            <person name="Chieda Y."/>
            <person name="Lee J.M."/>
            <person name="Kusakabe T."/>
            <person name="Tashiro K."/>
            <person name="Asano S."/>
            <person name="Yasunaga-Aoki C."/>
            <person name="Shimizu S."/>
        </authorList>
    </citation>
    <scope>NUCLEOTIDE SEQUENCE [LARGE SCALE GENOMIC DNA]</scope>
    <source>
        <strain evidence="2 3">ATCC 14706</strain>
    </source>
</reference>
<keyword evidence="1" id="KW-0732">Signal</keyword>
<evidence type="ECO:0000313" key="2">
    <source>
        <dbReference type="EMBL" id="GAC42341.1"/>
    </source>
</evidence>
<evidence type="ECO:0000313" key="3">
    <source>
        <dbReference type="Proteomes" id="UP000029453"/>
    </source>
</evidence>
<proteinExistence type="predicted"/>
<feature type="signal peptide" evidence="1">
    <location>
        <begin position="1"/>
        <end position="26"/>
    </location>
</feature>
<dbReference type="Proteomes" id="UP000029453">
    <property type="component" value="Unassembled WGS sequence"/>
</dbReference>
<evidence type="ECO:0000256" key="1">
    <source>
        <dbReference type="SAM" id="SignalP"/>
    </source>
</evidence>
<feature type="chain" id="PRO_5004099846" evidence="1">
    <location>
        <begin position="27"/>
        <end position="70"/>
    </location>
</feature>
<comment type="caution">
    <text evidence="2">The sequence shown here is derived from an EMBL/GenBank/DDBJ whole genome shotgun (WGS) entry which is preliminary data.</text>
</comment>
<sequence>MKFRKLIVLSCATILIGGFATESAFAGSTVYRCQAHNEEQCNKPVRYEKGSGTKYEYYSGNRLIKYSRWL</sequence>
<gene>
    <name evidence="2" type="ORF">PPOP_1698</name>
</gene>
<accession>M9LPB4</accession>
<organism evidence="2 3">
    <name type="scientific">Paenibacillus popilliae ATCC 14706</name>
    <dbReference type="NCBI Taxonomy" id="1212764"/>
    <lineage>
        <taxon>Bacteria</taxon>
        <taxon>Bacillati</taxon>
        <taxon>Bacillota</taxon>
        <taxon>Bacilli</taxon>
        <taxon>Bacillales</taxon>
        <taxon>Paenibacillaceae</taxon>
        <taxon>Paenibacillus</taxon>
    </lineage>
</organism>
<keyword evidence="3" id="KW-1185">Reference proteome</keyword>
<protein>
    <submittedName>
        <fullName evidence="2">Phosphoglycerate mutase 1</fullName>
    </submittedName>
</protein>
<name>M9LPB4_PAEPP</name>
<dbReference type="AlphaFoldDB" id="M9LPB4"/>